<keyword evidence="3" id="KW-0732">Signal</keyword>
<dbReference type="GO" id="GO:0009897">
    <property type="term" value="C:external side of plasma membrane"/>
    <property type="evidence" value="ECO:0007669"/>
    <property type="project" value="TreeGrafter"/>
</dbReference>
<dbReference type="PANTHER" id="PTHR14334">
    <property type="entry name" value="B-CELL ANTIGEN RECEPTOR COMPLEX-ASSOCIATED PROTEIN"/>
    <property type="match status" value="1"/>
</dbReference>
<dbReference type="InterPro" id="IPR007110">
    <property type="entry name" value="Ig-like_dom"/>
</dbReference>
<reference evidence="5 6" key="1">
    <citation type="submission" date="2021-06" db="EMBL/GenBank/DDBJ databases">
        <authorList>
            <person name="Palmer J.M."/>
        </authorList>
    </citation>
    <scope>NUCLEOTIDE SEQUENCE [LARGE SCALE GENOMIC DNA]</scope>
    <source>
        <strain evidence="5 6">MEX-2019</strain>
        <tissue evidence="5">Muscle</tissue>
    </source>
</reference>
<keyword evidence="2" id="KW-1133">Transmembrane helix</keyword>
<feature type="signal peptide" evidence="3">
    <location>
        <begin position="1"/>
        <end position="29"/>
    </location>
</feature>
<keyword evidence="6" id="KW-1185">Reference proteome</keyword>
<dbReference type="PROSITE" id="PS50835">
    <property type="entry name" value="IG_LIKE"/>
    <property type="match status" value="1"/>
</dbReference>
<organism evidence="5 6">
    <name type="scientific">Crenichthys baileyi</name>
    <name type="common">White River springfish</name>
    <dbReference type="NCBI Taxonomy" id="28760"/>
    <lineage>
        <taxon>Eukaryota</taxon>
        <taxon>Metazoa</taxon>
        <taxon>Chordata</taxon>
        <taxon>Craniata</taxon>
        <taxon>Vertebrata</taxon>
        <taxon>Euteleostomi</taxon>
        <taxon>Actinopterygii</taxon>
        <taxon>Neopterygii</taxon>
        <taxon>Teleostei</taxon>
        <taxon>Neoteleostei</taxon>
        <taxon>Acanthomorphata</taxon>
        <taxon>Ovalentaria</taxon>
        <taxon>Atherinomorphae</taxon>
        <taxon>Cyprinodontiformes</taxon>
        <taxon>Goodeidae</taxon>
        <taxon>Crenichthys</taxon>
    </lineage>
</organism>
<evidence type="ECO:0000256" key="3">
    <source>
        <dbReference type="SAM" id="SignalP"/>
    </source>
</evidence>
<dbReference type="SMART" id="SM00409">
    <property type="entry name" value="IG"/>
    <property type="match status" value="1"/>
</dbReference>
<feature type="transmembrane region" description="Helical" evidence="2">
    <location>
        <begin position="150"/>
        <end position="176"/>
    </location>
</feature>
<dbReference type="InterPro" id="IPR003599">
    <property type="entry name" value="Ig_sub"/>
</dbReference>
<evidence type="ECO:0000256" key="1">
    <source>
        <dbReference type="ARBA" id="ARBA00023319"/>
    </source>
</evidence>
<dbReference type="InterPro" id="IPR013098">
    <property type="entry name" value="Ig_I-set"/>
</dbReference>
<dbReference type="GO" id="GO:0030183">
    <property type="term" value="P:B cell differentiation"/>
    <property type="evidence" value="ECO:0007669"/>
    <property type="project" value="TreeGrafter"/>
</dbReference>
<feature type="chain" id="PRO_5043765547" description="Ig-like domain-containing protein" evidence="3">
    <location>
        <begin position="30"/>
        <end position="235"/>
    </location>
</feature>
<gene>
    <name evidence="5" type="ORF">CRENBAI_023992</name>
</gene>
<feature type="domain" description="Ig-like" evidence="4">
    <location>
        <begin position="30"/>
        <end position="120"/>
    </location>
</feature>
<name>A0AAV9RWX3_9TELE</name>
<dbReference type="GO" id="GO:0019815">
    <property type="term" value="C:B cell receptor complex"/>
    <property type="evidence" value="ECO:0007669"/>
    <property type="project" value="TreeGrafter"/>
</dbReference>
<evidence type="ECO:0000313" key="5">
    <source>
        <dbReference type="EMBL" id="KAK5613308.1"/>
    </source>
</evidence>
<dbReference type="Proteomes" id="UP001311232">
    <property type="component" value="Unassembled WGS sequence"/>
</dbReference>
<dbReference type="GO" id="GO:0050853">
    <property type="term" value="P:B cell receptor signaling pathway"/>
    <property type="evidence" value="ECO:0007669"/>
    <property type="project" value="TreeGrafter"/>
</dbReference>
<dbReference type="EMBL" id="JAHHUM010001226">
    <property type="protein sequence ID" value="KAK5613308.1"/>
    <property type="molecule type" value="Genomic_DNA"/>
</dbReference>
<protein>
    <recommendedName>
        <fullName evidence="4">Ig-like domain-containing protein</fullName>
    </recommendedName>
</protein>
<accession>A0AAV9RWX3</accession>
<dbReference type="AlphaFoldDB" id="A0AAV9RWX3"/>
<dbReference type="Pfam" id="PF07679">
    <property type="entry name" value="I-set"/>
    <property type="match status" value="1"/>
</dbReference>
<proteinExistence type="predicted"/>
<keyword evidence="2" id="KW-0812">Transmembrane</keyword>
<comment type="caution">
    <text evidence="5">The sequence shown here is derived from an EMBL/GenBank/DDBJ whole genome shotgun (WGS) entry which is preliminary data.</text>
</comment>
<dbReference type="SUPFAM" id="SSF48726">
    <property type="entry name" value="Immunoglobulin"/>
    <property type="match status" value="1"/>
</dbReference>
<keyword evidence="2" id="KW-0472">Membrane</keyword>
<evidence type="ECO:0000313" key="6">
    <source>
        <dbReference type="Proteomes" id="UP001311232"/>
    </source>
</evidence>
<sequence>MNRSGKMKLLLRSLLLSSLCTLSSWSVSSDTLVVTQSPDVSFQEGVTGNISCCWKGKAERVRVKWLKNQTLVENKTLINPSASSQNEQVNGCSVLILSNFAIRDSGRYICKVTVEIPTLTEVEGYGTTITVTDGGNTTNRSSERNTSNSLLLLPVVLVVAVVVPLFLIALACFCSLKKKEGQAARVIYEVPHTDSFEAEMDKHSTGSSRGSAQWCEVPMYDSLDYFERVETKGCK</sequence>
<dbReference type="InterPro" id="IPR036179">
    <property type="entry name" value="Ig-like_dom_sf"/>
</dbReference>
<dbReference type="PANTHER" id="PTHR14334:SF3">
    <property type="entry name" value="TRANSMEMBRANE AND IMMUNOGLOBULIN DOMAIN CONTAINING 2"/>
    <property type="match status" value="1"/>
</dbReference>
<evidence type="ECO:0000256" key="2">
    <source>
        <dbReference type="SAM" id="Phobius"/>
    </source>
</evidence>
<dbReference type="InterPro" id="IPR013783">
    <property type="entry name" value="Ig-like_fold"/>
</dbReference>
<evidence type="ECO:0000259" key="4">
    <source>
        <dbReference type="PROSITE" id="PS50835"/>
    </source>
</evidence>
<dbReference type="Gene3D" id="2.60.40.10">
    <property type="entry name" value="Immunoglobulins"/>
    <property type="match status" value="1"/>
</dbReference>
<keyword evidence="1" id="KW-0393">Immunoglobulin domain</keyword>